<gene>
    <name evidence="3" type="ORF">RUN1985_v1_30054</name>
</gene>
<dbReference type="InterPro" id="IPR045526">
    <property type="entry name" value="DUF6471"/>
</dbReference>
<keyword evidence="1" id="KW-1133">Transmembrane helix</keyword>
<proteinExistence type="predicted"/>
<sequence length="96" mass="10984">MEGLPHKRGRLPAEPYGRWEEEAKGLVEEEMVRRGIRYKQLSRMLEAQGIYESPDQINRKINRRRFSAAFLIACLRAMGVETIALVPFKPGQNIGG</sequence>
<dbReference type="AlphaFoldDB" id="A0A0S4UXU2"/>
<evidence type="ECO:0000313" key="3">
    <source>
        <dbReference type="EMBL" id="CUV27139.1"/>
    </source>
</evidence>
<name>A0A0S4UXU2_RALSL</name>
<organism evidence="3">
    <name type="scientific">Ralstonia solanacearum</name>
    <name type="common">Pseudomonas solanacearum</name>
    <dbReference type="NCBI Taxonomy" id="305"/>
    <lineage>
        <taxon>Bacteria</taxon>
        <taxon>Pseudomonadati</taxon>
        <taxon>Pseudomonadota</taxon>
        <taxon>Betaproteobacteria</taxon>
        <taxon>Burkholderiales</taxon>
        <taxon>Burkholderiaceae</taxon>
        <taxon>Ralstonia</taxon>
        <taxon>Ralstonia solanacearum species complex</taxon>
    </lineage>
</organism>
<dbReference type="Pfam" id="PF20075">
    <property type="entry name" value="DUF6471"/>
    <property type="match status" value="1"/>
</dbReference>
<reference evidence="3" key="1">
    <citation type="submission" date="2015-10" db="EMBL/GenBank/DDBJ databases">
        <authorList>
            <person name="Gilbert D.G."/>
        </authorList>
    </citation>
    <scope>NUCLEOTIDE SEQUENCE</scope>
    <source>
        <strain evidence="3">Phyl III-seqv23</strain>
    </source>
</reference>
<evidence type="ECO:0000256" key="1">
    <source>
        <dbReference type="SAM" id="Phobius"/>
    </source>
</evidence>
<protein>
    <recommendedName>
        <fullName evidence="2">DUF6471 domain-containing protein</fullName>
    </recommendedName>
</protein>
<evidence type="ECO:0000259" key="2">
    <source>
        <dbReference type="Pfam" id="PF20075"/>
    </source>
</evidence>
<keyword evidence="1" id="KW-0812">Transmembrane</keyword>
<dbReference type="EMBL" id="LN899824">
    <property type="protein sequence ID" value="CUV27139.1"/>
    <property type="molecule type" value="Genomic_DNA"/>
</dbReference>
<keyword evidence="1" id="KW-0472">Membrane</keyword>
<accession>A0A0S4UXU2</accession>
<feature type="transmembrane region" description="Helical" evidence="1">
    <location>
        <begin position="66"/>
        <end position="88"/>
    </location>
</feature>
<feature type="domain" description="DUF6471" evidence="2">
    <location>
        <begin position="19"/>
        <end position="83"/>
    </location>
</feature>